<evidence type="ECO:0000313" key="5">
    <source>
        <dbReference type="Proteomes" id="UP000035489"/>
    </source>
</evidence>
<dbReference type="InterPro" id="IPR003346">
    <property type="entry name" value="Transposase_20"/>
</dbReference>
<evidence type="ECO:0000256" key="1">
    <source>
        <dbReference type="SAM" id="Coils"/>
    </source>
</evidence>
<gene>
    <name evidence="4" type="ORF">AA309_24475</name>
</gene>
<dbReference type="InterPro" id="IPR047650">
    <property type="entry name" value="Transpos_IS110"/>
</dbReference>
<reference evidence="4 5" key="1">
    <citation type="submission" date="2015-05" db="EMBL/GenBank/DDBJ databases">
        <title>Draft genome sequence of Microvirga vignae strain BR3299, a novel nitrogen fixing bacteria isolated from Brazil semi-aired region.</title>
        <authorList>
            <person name="Zilli J.E."/>
            <person name="Passos S.R."/>
            <person name="Leite J."/>
            <person name="Baldani J.I."/>
            <person name="Xavier G.R."/>
            <person name="Rumjaneck N.G."/>
            <person name="Simoes-Araujo J.L."/>
        </authorList>
    </citation>
    <scope>NUCLEOTIDE SEQUENCE [LARGE SCALE GENOMIC DNA]</scope>
    <source>
        <strain evidence="4 5">BR3299</strain>
    </source>
</reference>
<dbReference type="PANTHER" id="PTHR33055:SF3">
    <property type="entry name" value="PUTATIVE TRANSPOSASE FOR IS117-RELATED"/>
    <property type="match status" value="1"/>
</dbReference>
<dbReference type="InterPro" id="IPR002525">
    <property type="entry name" value="Transp_IS110-like_N"/>
</dbReference>
<dbReference type="STRING" id="1225564.AA309_24475"/>
<sequence length="351" mass="38722">MSHQTTTEAIATIGIDLGKNTFHLIGMDARGKILLRRKIARGQLQSCLANVPVCLIGMEACAGAHHVGRQLAAFGHDVRLLPAQYVKPFLKGHKNDYRDAEAIAEAVQRPTMRPVPLKSAEQLDLQALHRVRRRRIGQRTAVINQIRAFLLECGLPVRQGLAGLREALPTLLSQRTDVLSPRMIHLIEDLSDDWRQLDERIETLTRDITALAREDAGCRRLMDVPGVGVITASAMVAAIGTGAAFSKGRDFAAWLGLVPKQISTGNRTILGGLSKRGNRYLRTLFVGGAQAILQHPQNWQRHRFGHWLTAALTRLHRNVLAAALANKLARIAWSVLYRERGYDAGIAAQVP</sequence>
<keyword evidence="5" id="KW-1185">Reference proteome</keyword>
<dbReference type="PATRIC" id="fig|1225564.3.peg.6374"/>
<dbReference type="Pfam" id="PF01548">
    <property type="entry name" value="DEDD_Tnp_IS110"/>
    <property type="match status" value="1"/>
</dbReference>
<keyword evidence="1" id="KW-0175">Coiled coil</keyword>
<dbReference type="NCBIfam" id="NF033542">
    <property type="entry name" value="transpos_IS110"/>
    <property type="match status" value="1"/>
</dbReference>
<dbReference type="AlphaFoldDB" id="A0A0H1R680"/>
<feature type="domain" description="Transposase IS110-like N-terminal" evidence="2">
    <location>
        <begin position="13"/>
        <end position="152"/>
    </location>
</feature>
<proteinExistence type="predicted"/>
<accession>A0A0H1R680</accession>
<protein>
    <submittedName>
        <fullName evidence="4">Transposase</fullName>
    </submittedName>
</protein>
<dbReference type="Proteomes" id="UP000035489">
    <property type="component" value="Unassembled WGS sequence"/>
</dbReference>
<dbReference type="RefSeq" id="WP_047191647.1">
    <property type="nucleotide sequence ID" value="NZ_LCYG01000072.1"/>
</dbReference>
<feature type="domain" description="Transposase IS116/IS110/IS902 C-terminal" evidence="3">
    <location>
        <begin position="218"/>
        <end position="300"/>
    </location>
</feature>
<organism evidence="4 5">
    <name type="scientific">Microvirga vignae</name>
    <dbReference type="NCBI Taxonomy" id="1225564"/>
    <lineage>
        <taxon>Bacteria</taxon>
        <taxon>Pseudomonadati</taxon>
        <taxon>Pseudomonadota</taxon>
        <taxon>Alphaproteobacteria</taxon>
        <taxon>Hyphomicrobiales</taxon>
        <taxon>Methylobacteriaceae</taxon>
        <taxon>Microvirga</taxon>
    </lineage>
</organism>
<evidence type="ECO:0000259" key="3">
    <source>
        <dbReference type="Pfam" id="PF02371"/>
    </source>
</evidence>
<dbReference type="PANTHER" id="PTHR33055">
    <property type="entry name" value="TRANSPOSASE FOR INSERTION SEQUENCE ELEMENT IS1111A"/>
    <property type="match status" value="1"/>
</dbReference>
<dbReference type="OrthoDB" id="5289737at2"/>
<evidence type="ECO:0000259" key="2">
    <source>
        <dbReference type="Pfam" id="PF01548"/>
    </source>
</evidence>
<dbReference type="Pfam" id="PF02371">
    <property type="entry name" value="Transposase_20"/>
    <property type="match status" value="1"/>
</dbReference>
<name>A0A0H1R680_9HYPH</name>
<dbReference type="GO" id="GO:0006313">
    <property type="term" value="P:DNA transposition"/>
    <property type="evidence" value="ECO:0007669"/>
    <property type="project" value="InterPro"/>
</dbReference>
<dbReference type="GO" id="GO:0004803">
    <property type="term" value="F:transposase activity"/>
    <property type="evidence" value="ECO:0007669"/>
    <property type="project" value="InterPro"/>
</dbReference>
<dbReference type="GO" id="GO:0003677">
    <property type="term" value="F:DNA binding"/>
    <property type="evidence" value="ECO:0007669"/>
    <property type="project" value="InterPro"/>
</dbReference>
<comment type="caution">
    <text evidence="4">The sequence shown here is derived from an EMBL/GenBank/DDBJ whole genome shotgun (WGS) entry which is preliminary data.</text>
</comment>
<dbReference type="EMBL" id="LCYG01000072">
    <property type="protein sequence ID" value="KLK90663.1"/>
    <property type="molecule type" value="Genomic_DNA"/>
</dbReference>
<feature type="coiled-coil region" evidence="1">
    <location>
        <begin position="187"/>
        <end position="214"/>
    </location>
</feature>
<evidence type="ECO:0000313" key="4">
    <source>
        <dbReference type="EMBL" id="KLK90663.1"/>
    </source>
</evidence>